<keyword evidence="1" id="KW-0805">Transcription regulation</keyword>
<protein>
    <submittedName>
        <fullName evidence="6">LacI family DNA-binding transcriptional regulator</fullName>
    </submittedName>
</protein>
<dbReference type="SUPFAM" id="SSF53822">
    <property type="entry name" value="Periplasmic binding protein-like I"/>
    <property type="match status" value="1"/>
</dbReference>
<dbReference type="Gene3D" id="1.10.260.40">
    <property type="entry name" value="lambda repressor-like DNA-binding domains"/>
    <property type="match status" value="1"/>
</dbReference>
<feature type="region of interest" description="Disordered" evidence="4">
    <location>
        <begin position="324"/>
        <end position="345"/>
    </location>
</feature>
<reference evidence="7" key="1">
    <citation type="journal article" date="2019" name="Int. J. Syst. Evol. Microbiol.">
        <title>The Global Catalogue of Microorganisms (GCM) 10K type strain sequencing project: providing services to taxonomists for standard genome sequencing and annotation.</title>
        <authorList>
            <consortium name="The Broad Institute Genomics Platform"/>
            <consortium name="The Broad Institute Genome Sequencing Center for Infectious Disease"/>
            <person name="Wu L."/>
            <person name="Ma J."/>
        </authorList>
    </citation>
    <scope>NUCLEOTIDE SEQUENCE [LARGE SCALE GENOMIC DNA]</scope>
    <source>
        <strain evidence="7">JCM 16949</strain>
    </source>
</reference>
<dbReference type="InterPro" id="IPR010982">
    <property type="entry name" value="Lambda_DNA-bd_dom_sf"/>
</dbReference>
<dbReference type="GO" id="GO:0003677">
    <property type="term" value="F:DNA binding"/>
    <property type="evidence" value="ECO:0007669"/>
    <property type="project" value="UniProtKB-KW"/>
</dbReference>
<dbReference type="Pfam" id="PF00356">
    <property type="entry name" value="LacI"/>
    <property type="match status" value="1"/>
</dbReference>
<feature type="domain" description="HTH lacI-type" evidence="5">
    <location>
        <begin position="4"/>
        <end position="60"/>
    </location>
</feature>
<dbReference type="SUPFAM" id="SSF47413">
    <property type="entry name" value="lambda repressor-like DNA-binding domains"/>
    <property type="match status" value="1"/>
</dbReference>
<dbReference type="SMART" id="SM00354">
    <property type="entry name" value="HTH_LACI"/>
    <property type="match status" value="1"/>
</dbReference>
<keyword evidence="2 6" id="KW-0238">DNA-binding</keyword>
<gene>
    <name evidence="6" type="ORF">GCM10022239_14790</name>
</gene>
<dbReference type="Gene3D" id="3.40.50.2300">
    <property type="match status" value="2"/>
</dbReference>
<dbReference type="CDD" id="cd06267">
    <property type="entry name" value="PBP1_LacI_sugar_binding-like"/>
    <property type="match status" value="1"/>
</dbReference>
<evidence type="ECO:0000256" key="4">
    <source>
        <dbReference type="SAM" id="MobiDB-lite"/>
    </source>
</evidence>
<sequence length="345" mass="36717">MKRVTSRDVAEYVGCSVASVSLVVNGQHEGRISEQLHARILAAIDVLDYRPNQSARSLATRTPSNVVLVCPDVRNPFFGDVFHGIVESLSGKYGVDLRVGPGGADYDSDTVREAQAGNIAGLVLANPSHEVLATFQATCPTVLIDSPDATVSLDRVDIDIRDASRQIAEHLTSLGHRWIAYLDVRRSKDTFVQRREGLEGSLRANGGNIVATAFADELSVAEGSKVFLSSWQEWDAVGVTAIVCADDMLAFGVVGAAHSIGVPIPDRLSIASYNDIPFAQLLDPPLTSVTFDGQELGRLAGQKLLAAIQGDRSGNLTMQTHLQARASTAPAPPTPPAATRTPGSR</sequence>
<keyword evidence="3" id="KW-0804">Transcription</keyword>
<dbReference type="InterPro" id="IPR046335">
    <property type="entry name" value="LacI/GalR-like_sensor"/>
</dbReference>
<evidence type="ECO:0000259" key="5">
    <source>
        <dbReference type="PROSITE" id="PS50932"/>
    </source>
</evidence>
<organism evidence="6 7">
    <name type="scientific">Leifsonella bigeumensis</name>
    <dbReference type="NCBI Taxonomy" id="433643"/>
    <lineage>
        <taxon>Bacteria</taxon>
        <taxon>Bacillati</taxon>
        <taxon>Actinomycetota</taxon>
        <taxon>Actinomycetes</taxon>
        <taxon>Micrococcales</taxon>
        <taxon>Microbacteriaceae</taxon>
        <taxon>Leifsonella</taxon>
    </lineage>
</organism>
<dbReference type="RefSeq" id="WP_344755275.1">
    <property type="nucleotide sequence ID" value="NZ_BAABAE010000003.1"/>
</dbReference>
<dbReference type="Proteomes" id="UP001501004">
    <property type="component" value="Unassembled WGS sequence"/>
</dbReference>
<evidence type="ECO:0000256" key="3">
    <source>
        <dbReference type="ARBA" id="ARBA00023163"/>
    </source>
</evidence>
<dbReference type="CDD" id="cd01392">
    <property type="entry name" value="HTH_LacI"/>
    <property type="match status" value="1"/>
</dbReference>
<comment type="caution">
    <text evidence="6">The sequence shown here is derived from an EMBL/GenBank/DDBJ whole genome shotgun (WGS) entry which is preliminary data.</text>
</comment>
<dbReference type="PANTHER" id="PTHR30146">
    <property type="entry name" value="LACI-RELATED TRANSCRIPTIONAL REPRESSOR"/>
    <property type="match status" value="1"/>
</dbReference>
<accession>A0ABP7FJA9</accession>
<dbReference type="Pfam" id="PF13377">
    <property type="entry name" value="Peripla_BP_3"/>
    <property type="match status" value="1"/>
</dbReference>
<proteinExistence type="predicted"/>
<dbReference type="EMBL" id="BAABAE010000003">
    <property type="protein sequence ID" value="GAA3740182.1"/>
    <property type="molecule type" value="Genomic_DNA"/>
</dbReference>
<evidence type="ECO:0000313" key="6">
    <source>
        <dbReference type="EMBL" id="GAA3740182.1"/>
    </source>
</evidence>
<dbReference type="InterPro" id="IPR000843">
    <property type="entry name" value="HTH_LacI"/>
</dbReference>
<evidence type="ECO:0000256" key="1">
    <source>
        <dbReference type="ARBA" id="ARBA00023015"/>
    </source>
</evidence>
<dbReference type="PROSITE" id="PS50932">
    <property type="entry name" value="HTH_LACI_2"/>
    <property type="match status" value="1"/>
</dbReference>
<evidence type="ECO:0000313" key="7">
    <source>
        <dbReference type="Proteomes" id="UP001501004"/>
    </source>
</evidence>
<dbReference type="PANTHER" id="PTHR30146:SF109">
    <property type="entry name" value="HTH-TYPE TRANSCRIPTIONAL REGULATOR GALS"/>
    <property type="match status" value="1"/>
</dbReference>
<dbReference type="InterPro" id="IPR028082">
    <property type="entry name" value="Peripla_BP_I"/>
</dbReference>
<name>A0ABP7FJA9_9MICO</name>
<keyword evidence="7" id="KW-1185">Reference proteome</keyword>
<evidence type="ECO:0000256" key="2">
    <source>
        <dbReference type="ARBA" id="ARBA00023125"/>
    </source>
</evidence>